<name>A0A1H2AJ14_9PSED</name>
<organism evidence="1 2">
    <name type="scientific">Pseudomonas prosekii</name>
    <dbReference type="NCBI Taxonomy" id="1148509"/>
    <lineage>
        <taxon>Bacteria</taxon>
        <taxon>Pseudomonadati</taxon>
        <taxon>Pseudomonadota</taxon>
        <taxon>Gammaproteobacteria</taxon>
        <taxon>Pseudomonadales</taxon>
        <taxon>Pseudomonadaceae</taxon>
        <taxon>Pseudomonas</taxon>
    </lineage>
</organism>
<dbReference type="STRING" id="1148509.SAMN05216222_4487"/>
<dbReference type="Proteomes" id="UP000198481">
    <property type="component" value="Chromosome I"/>
</dbReference>
<protein>
    <submittedName>
        <fullName evidence="1">Uncharacterized protein</fullName>
    </submittedName>
</protein>
<evidence type="ECO:0000313" key="2">
    <source>
        <dbReference type="Proteomes" id="UP000198481"/>
    </source>
</evidence>
<evidence type="ECO:0000313" key="1">
    <source>
        <dbReference type="EMBL" id="SDT45762.1"/>
    </source>
</evidence>
<sequence length="1546" mass="172777">MQTITPSGLFPPTFPTEAQLHTGQLHDYQLILSAMNEPPSVVHLANPLMIGAFSPLRRVSEDGLNALWNLLRDRPYIDMCSRRQIKQGDLSVTLENGKYVYRGWMEDGSKVTLPLTEQASWQVLKPRIERAASLLGGQINSNQMVSLERMCRFYGFAAWTPRHPQQHPAAIQHVQEKIASHHLRLEDDFNILALRRRPTDKDRSAFRASRRESAEQNTVDIQQVHTEIVRKEIIETVTAFMPPSHTSPLTWLANEVLGDATLEQVRATPTVYLQKILHNAEAQRLSTLLLITMGWYGAAPGEETSPMVRTQLVAQALQLWLSEPSDENSSAIAGYAWQAQTNWGKSYQTIRHEFEQHLITTHRAACGKEAVVIARLFLRQWPAEFRVRDIPDDLSYRSSIVWFNFVTGVNLIKFIDHRLLESLTFQQLVNLPIALAESTTEDRTADIALAKLQPTLDWAETYAVITAKPREQYTHNDVETALAQLDKYTDEIDKAVKQLNEAPVQRLNIAQREMEKIFGKVAFLADGRKLARRIGLHLPRVLDAPYLEGKDYNVYSFLDVLASGLFDRHDTWFVTEGDGVTVGKQWIRIDEQRTIKTEAAWPAPGKSFAGRPLVISPRARMPDVKALFETEFADYLQRTTGAYQTLITSLIASLPNADRLALQLGEVRIYSLRKQTSGVEAQHETAEKILPLRARYGLILEADYASRITHYELLPKAGVIRCLGQLTPEWLTGGLTTERWSLRKSLNVSVEVRRHTDLPFDWQAHATGTVPTPNARCQAIIEPLGATLAAATATEINPLRVAQTLTSPRIVDISHAIASQLLFIDPKTLRDAAYGQTEPERKADWYKKAIELAKSLVPFWGSLDDLASNDKTRWIEGAFGLFADTLSFVLPVGKYASGSVRLITRTGQRALRAPLPSFKLLTMELMISLADNFNPLDGPVSLLAGLGHVLNKTSRAGRRTFLQLLGRAGRYDLVRSHPQITDVGHWKPRAEGDQLVRVKGIDDVPARNLAVSGKSDYRLVDPLSSKPYGPTLATKSGELSPGRSYYSALHMTDSHAVVDVPSSVRVRELLEVDGRTTLLIDEAPYRLDDDKLHRADLIDDQGLKRHPCQLRRAPDSGVCETRYVTRDPAPTLAVGDYDESRAWALWFGDVIYTPATDRPPMLASTIARHATLQATLEFQQAMFGRVMVSLPVPGQPLVDNLRVGAIVVEASDSSRHYIFTRLNAGDFYVAERIKGQMPHELLTLKKAETLSAELRDELKQVYTGSLNANNVARIHGVDAVDRALKTMDEIAIPIGGHANPPDTLKWLSVQTSPGEAVLFDHSTRMIVSTLPEGATSWSRSREAPEVFRQRTAEIFDTLFVRETIQVRANSDLKINAVMQEFQKTLPYRLRSVRARNIAYAEVVTASGAREVYVSVSGAQGLTGYLPLFRPPFHSDQMTINGTTYFNIDAGQTLVRTALDLTPEGKLLAVPLTINNIETYHPQMTARPTSLDSEAKLISVIREKYPERAMIKSVSIATTMPPCGSCSVVIKEFGYDGGQNALEVLWK</sequence>
<dbReference type="RefSeq" id="WP_092279383.1">
    <property type="nucleotide sequence ID" value="NZ_LT629762.1"/>
</dbReference>
<dbReference type="EMBL" id="LT629762">
    <property type="protein sequence ID" value="SDT45762.1"/>
    <property type="molecule type" value="Genomic_DNA"/>
</dbReference>
<accession>A0A1H2AJ14</accession>
<proteinExistence type="predicted"/>
<gene>
    <name evidence="1" type="ORF">SAMN05216222_4487</name>
</gene>
<reference evidence="1 2" key="1">
    <citation type="submission" date="2016-10" db="EMBL/GenBank/DDBJ databases">
        <authorList>
            <person name="de Groot N.N."/>
        </authorList>
    </citation>
    <scope>NUCLEOTIDE SEQUENCE [LARGE SCALE GENOMIC DNA]</scope>
    <source>
        <strain evidence="1 2">LMG 26867</strain>
    </source>
</reference>